<feature type="compositionally biased region" description="Polar residues" evidence="1">
    <location>
        <begin position="34"/>
        <end position="43"/>
    </location>
</feature>
<keyword evidence="4" id="KW-1185">Reference proteome</keyword>
<organism evidence="3 4">
    <name type="scientific">Anaerococcus porci</name>
    <dbReference type="NCBI Taxonomy" id="2652269"/>
    <lineage>
        <taxon>Bacteria</taxon>
        <taxon>Bacillati</taxon>
        <taxon>Bacillota</taxon>
        <taxon>Tissierellia</taxon>
        <taxon>Tissierellales</taxon>
        <taxon>Peptoniphilaceae</taxon>
        <taxon>Anaerococcus</taxon>
    </lineage>
</organism>
<evidence type="ECO:0000313" key="3">
    <source>
        <dbReference type="EMBL" id="MSS77638.1"/>
    </source>
</evidence>
<feature type="domain" description="SH3b" evidence="2">
    <location>
        <begin position="115"/>
        <end position="162"/>
    </location>
</feature>
<protein>
    <submittedName>
        <fullName evidence="3">SH3 domain-containing protein</fullName>
    </submittedName>
</protein>
<name>A0A6N7VDW4_9FIRM</name>
<feature type="region of interest" description="Disordered" evidence="1">
    <location>
        <begin position="22"/>
        <end position="106"/>
    </location>
</feature>
<comment type="caution">
    <text evidence="3">The sequence shown here is derived from an EMBL/GenBank/DDBJ whole genome shotgun (WGS) entry which is preliminary data.</text>
</comment>
<dbReference type="RefSeq" id="WP_154539974.1">
    <property type="nucleotide sequence ID" value="NZ_JAXDSU010000024.1"/>
</dbReference>
<proteinExistence type="predicted"/>
<evidence type="ECO:0000313" key="4">
    <source>
        <dbReference type="Proteomes" id="UP000441925"/>
    </source>
</evidence>
<dbReference type="InterPro" id="IPR003646">
    <property type="entry name" value="SH3-like_bac-type"/>
</dbReference>
<accession>A0A6N7VDW4</accession>
<dbReference type="EMBL" id="VULQ01000004">
    <property type="protein sequence ID" value="MSS77638.1"/>
    <property type="molecule type" value="Genomic_DNA"/>
</dbReference>
<feature type="compositionally biased region" description="Basic and acidic residues" evidence="1">
    <location>
        <begin position="57"/>
        <end position="103"/>
    </location>
</feature>
<dbReference type="AlphaFoldDB" id="A0A6N7VDW4"/>
<feature type="compositionally biased region" description="Basic and acidic residues" evidence="1">
    <location>
        <begin position="22"/>
        <end position="33"/>
    </location>
</feature>
<reference evidence="3 4" key="1">
    <citation type="submission" date="2019-08" db="EMBL/GenBank/DDBJ databases">
        <title>In-depth cultivation of the pig gut microbiome towards novel bacterial diversity and tailored functional studies.</title>
        <authorList>
            <person name="Wylensek D."/>
            <person name="Hitch T.C.A."/>
            <person name="Clavel T."/>
        </authorList>
    </citation>
    <scope>NUCLEOTIDE SEQUENCE [LARGE SCALE GENOMIC DNA]</scope>
    <source>
        <strain evidence="3 4">WCA-380-WT-2B</strain>
    </source>
</reference>
<gene>
    <name evidence="3" type="ORF">FYJ26_04315</name>
</gene>
<evidence type="ECO:0000256" key="1">
    <source>
        <dbReference type="SAM" id="MobiDB-lite"/>
    </source>
</evidence>
<evidence type="ECO:0000259" key="2">
    <source>
        <dbReference type="Pfam" id="PF08239"/>
    </source>
</evidence>
<dbReference type="Gene3D" id="2.30.30.40">
    <property type="entry name" value="SH3 Domains"/>
    <property type="match status" value="1"/>
</dbReference>
<dbReference type="Proteomes" id="UP000441925">
    <property type="component" value="Unassembled WGS sequence"/>
</dbReference>
<sequence>MKKKILFILSLGLILSACQKEDYKSQRHPEENNKSQVEANVQYSKKDKSNDTSNAKLKKENPSEEKKDEKNASNTDNKENKKIENEEEKTKNQDEKTENKDENIEGSFTVDNITNIRRNTTTDSEIVAKLQPGNIVNRTEIDGEWSKVIFESYEGYILTELLVPAN</sequence>
<dbReference type="Pfam" id="PF08239">
    <property type="entry name" value="SH3_3"/>
    <property type="match status" value="1"/>
</dbReference>
<dbReference type="PROSITE" id="PS51257">
    <property type="entry name" value="PROKAR_LIPOPROTEIN"/>
    <property type="match status" value="1"/>
</dbReference>